<dbReference type="Proteomes" id="UP000002191">
    <property type="component" value="Chromosome"/>
</dbReference>
<feature type="transmembrane region" description="Helical" evidence="2">
    <location>
        <begin position="91"/>
        <end position="113"/>
    </location>
</feature>
<protein>
    <submittedName>
        <fullName evidence="4">Peptidase A24A prepilin type IV</fullName>
    </submittedName>
</protein>
<keyword evidence="5" id="KW-1185">Reference proteome</keyword>
<dbReference type="InterPro" id="IPR000045">
    <property type="entry name" value="Prepilin_IV_endopep_pep"/>
</dbReference>
<feature type="transmembrane region" description="Helical" evidence="2">
    <location>
        <begin position="120"/>
        <end position="136"/>
    </location>
</feature>
<gene>
    <name evidence="4" type="ordered locus">Daes_2915</name>
</gene>
<dbReference type="OrthoDB" id="5508079at2"/>
<organism evidence="4 5">
    <name type="scientific">Pseudodesulfovibrio aespoeensis (strain ATCC 700646 / DSM 10631 / Aspo-2)</name>
    <name type="common">Desulfovibrio aespoeensis</name>
    <dbReference type="NCBI Taxonomy" id="643562"/>
    <lineage>
        <taxon>Bacteria</taxon>
        <taxon>Pseudomonadati</taxon>
        <taxon>Thermodesulfobacteriota</taxon>
        <taxon>Desulfovibrionia</taxon>
        <taxon>Desulfovibrionales</taxon>
        <taxon>Desulfovibrionaceae</taxon>
    </lineage>
</organism>
<dbReference type="GO" id="GO:0006465">
    <property type="term" value="P:signal peptide processing"/>
    <property type="evidence" value="ECO:0007669"/>
    <property type="project" value="TreeGrafter"/>
</dbReference>
<name>E6VYP2_PSEA9</name>
<feature type="domain" description="Prepilin type IV endopeptidase peptidase" evidence="3">
    <location>
        <begin position="9"/>
        <end position="110"/>
    </location>
</feature>
<reference evidence="4 5" key="2">
    <citation type="journal article" date="2014" name="Genome Announc.">
        <title>Complete Genome Sequence of the Subsurface, Mesophilic Sulfate-Reducing Bacterium Desulfovibrio aespoeensis Aspo-2.</title>
        <authorList>
            <person name="Pedersen K."/>
            <person name="Bengtsson A."/>
            <person name="Edlund J."/>
            <person name="Rabe L."/>
            <person name="Hazen T."/>
            <person name="Chakraborty R."/>
            <person name="Goodwin L."/>
            <person name="Shapiro N."/>
        </authorList>
    </citation>
    <scope>NUCLEOTIDE SEQUENCE [LARGE SCALE GENOMIC DNA]</scope>
    <source>
        <strain evidence="5">ATCC 700646 / DSM 10631 / Aspo-2</strain>
    </source>
</reference>
<comment type="similarity">
    <text evidence="1">Belongs to the peptidase A24 family.</text>
</comment>
<keyword evidence="2" id="KW-1133">Transmembrane helix</keyword>
<sequence>MDHLIATMLVAALAVATVTDIRRQRIYNWLTFPLILSGLAAHTLHAGLDGLLLSSGGFALGLGVMVVPFFLGLMGAGDVKLMAGVGAWLGAQAAFTAFLFTCLAGGFYAVVVLARHFDQFKAVLVNIWATFLLAASTRRFEYTPVVEAQSMPRLCYGVAIAVGTVAAMVVNVAQTGSVLAR</sequence>
<dbReference type="STRING" id="643562.Daes_2915"/>
<dbReference type="Gene3D" id="1.20.120.1220">
    <property type="match status" value="1"/>
</dbReference>
<dbReference type="Pfam" id="PF01478">
    <property type="entry name" value="Peptidase_A24"/>
    <property type="match status" value="1"/>
</dbReference>
<accession>E6VYP2</accession>
<dbReference type="PANTHER" id="PTHR30487:SF0">
    <property type="entry name" value="PREPILIN LEADER PEPTIDASE_N-METHYLTRANSFERASE-RELATED"/>
    <property type="match status" value="1"/>
</dbReference>
<evidence type="ECO:0000259" key="3">
    <source>
        <dbReference type="Pfam" id="PF01478"/>
    </source>
</evidence>
<dbReference type="RefSeq" id="WP_013515812.1">
    <property type="nucleotide sequence ID" value="NC_014844.1"/>
</dbReference>
<feature type="transmembrane region" description="Helical" evidence="2">
    <location>
        <begin position="51"/>
        <end position="71"/>
    </location>
</feature>
<dbReference type="KEGG" id="das:Daes_2915"/>
<dbReference type="HOGENOM" id="CLU_057101_4_0_7"/>
<reference evidence="5" key="1">
    <citation type="submission" date="2010-12" db="EMBL/GenBank/DDBJ databases">
        <title>Complete sequence of Desulfovibrio aespoeensis Aspo-2.</title>
        <authorList>
            <consortium name="US DOE Joint Genome Institute"/>
            <person name="Lucas S."/>
            <person name="Copeland A."/>
            <person name="Lapidus A."/>
            <person name="Cheng J.-F."/>
            <person name="Goodwin L."/>
            <person name="Pitluck S."/>
            <person name="Chertkov O."/>
            <person name="Misra M."/>
            <person name="Detter J.C."/>
            <person name="Han C."/>
            <person name="Tapia R."/>
            <person name="Land M."/>
            <person name="Hauser L."/>
            <person name="Kyrpides N."/>
            <person name="Ivanova N."/>
            <person name="Ovchinnikova G."/>
            <person name="Pedersen K."/>
            <person name="Jagevall S."/>
            <person name="Hazen T."/>
            <person name="Woyke T."/>
        </authorList>
    </citation>
    <scope>NUCLEOTIDE SEQUENCE [LARGE SCALE GENOMIC DNA]</scope>
    <source>
        <strain evidence="5">ATCC 700646 / DSM 10631 / Aspo-2</strain>
    </source>
</reference>
<dbReference type="PANTHER" id="PTHR30487">
    <property type="entry name" value="TYPE 4 PREPILIN-LIKE PROTEINS LEADER PEPTIDE-PROCESSING ENZYME"/>
    <property type="match status" value="1"/>
</dbReference>
<dbReference type="GO" id="GO:0004190">
    <property type="term" value="F:aspartic-type endopeptidase activity"/>
    <property type="evidence" value="ECO:0007669"/>
    <property type="project" value="InterPro"/>
</dbReference>
<dbReference type="eggNOG" id="COG1989">
    <property type="taxonomic scope" value="Bacteria"/>
</dbReference>
<dbReference type="GO" id="GO:0005886">
    <property type="term" value="C:plasma membrane"/>
    <property type="evidence" value="ECO:0007669"/>
    <property type="project" value="TreeGrafter"/>
</dbReference>
<feature type="transmembrane region" description="Helical" evidence="2">
    <location>
        <begin position="156"/>
        <end position="180"/>
    </location>
</feature>
<keyword evidence="2" id="KW-0812">Transmembrane</keyword>
<evidence type="ECO:0000313" key="5">
    <source>
        <dbReference type="Proteomes" id="UP000002191"/>
    </source>
</evidence>
<evidence type="ECO:0000256" key="1">
    <source>
        <dbReference type="ARBA" id="ARBA00005801"/>
    </source>
</evidence>
<dbReference type="EMBL" id="CP002431">
    <property type="protein sequence ID" value="ADU63909.1"/>
    <property type="molecule type" value="Genomic_DNA"/>
</dbReference>
<dbReference type="AlphaFoldDB" id="E6VYP2"/>
<dbReference type="InterPro" id="IPR050882">
    <property type="entry name" value="Prepilin_peptidase/N-MTase"/>
</dbReference>
<evidence type="ECO:0000256" key="2">
    <source>
        <dbReference type="SAM" id="Phobius"/>
    </source>
</evidence>
<proteinExistence type="inferred from homology"/>
<keyword evidence="2" id="KW-0472">Membrane</keyword>
<evidence type="ECO:0000313" key="4">
    <source>
        <dbReference type="EMBL" id="ADU63909.1"/>
    </source>
</evidence>